<feature type="transmembrane region" description="Helical" evidence="6">
    <location>
        <begin position="44"/>
        <end position="66"/>
    </location>
</feature>
<feature type="transmembrane region" description="Helical" evidence="6">
    <location>
        <begin position="5"/>
        <end position="24"/>
    </location>
</feature>
<dbReference type="Proteomes" id="UP000753961">
    <property type="component" value="Unassembled WGS sequence"/>
</dbReference>
<sequence>MIYPLILFLVINFGGLAIGSYFTRRGVPSDWYQNLNKALWTPPGWVFGFAWSTIMICFSIYLAYLWPITEDKSLFVTLFIVQWVFNVSWNPTFFYYHHVVTGLIIISLLTLLVAFFLLYYWPDLQFKSLLILPYLIWLLIATSLNGYVCMHN</sequence>
<dbReference type="PIRSF" id="PIRSF005859">
    <property type="entry name" value="PBR"/>
    <property type="match status" value="1"/>
</dbReference>
<protein>
    <submittedName>
        <fullName evidence="7">Tryptophan-rich sensory protein</fullName>
    </submittedName>
</protein>
<dbReference type="AlphaFoldDB" id="A0A953HNZ1"/>
<dbReference type="Gene3D" id="1.20.1260.100">
    <property type="entry name" value="TspO/MBR protein"/>
    <property type="match status" value="1"/>
</dbReference>
<keyword evidence="5 6" id="KW-0472">Membrane</keyword>
<comment type="subcellular location">
    <subcellularLocation>
        <location evidence="1">Membrane</location>
        <topology evidence="1">Multi-pass membrane protein</topology>
    </subcellularLocation>
</comment>
<dbReference type="FunFam" id="1.20.1260.100:FF:000001">
    <property type="entry name" value="translocator protein 2"/>
    <property type="match status" value="1"/>
</dbReference>
<keyword evidence="4 6" id="KW-1133">Transmembrane helix</keyword>
<feature type="transmembrane region" description="Helical" evidence="6">
    <location>
        <begin position="73"/>
        <end position="89"/>
    </location>
</feature>
<comment type="similarity">
    <text evidence="2">Belongs to the TspO/BZRP family.</text>
</comment>
<name>A0A953HNZ1_9BACT</name>
<dbReference type="GO" id="GO:0033013">
    <property type="term" value="P:tetrapyrrole metabolic process"/>
    <property type="evidence" value="ECO:0007669"/>
    <property type="project" value="UniProtKB-ARBA"/>
</dbReference>
<gene>
    <name evidence="7" type="ORF">KUV50_10650</name>
</gene>
<evidence type="ECO:0000256" key="1">
    <source>
        <dbReference type="ARBA" id="ARBA00004141"/>
    </source>
</evidence>
<dbReference type="Pfam" id="PF03073">
    <property type="entry name" value="TspO_MBR"/>
    <property type="match status" value="1"/>
</dbReference>
<evidence type="ECO:0000256" key="3">
    <source>
        <dbReference type="ARBA" id="ARBA00022692"/>
    </source>
</evidence>
<dbReference type="PANTHER" id="PTHR10057">
    <property type="entry name" value="PERIPHERAL-TYPE BENZODIAZEPINE RECEPTOR"/>
    <property type="match status" value="1"/>
</dbReference>
<accession>A0A953HNZ1</accession>
<feature type="transmembrane region" description="Helical" evidence="6">
    <location>
        <begin position="95"/>
        <end position="121"/>
    </location>
</feature>
<evidence type="ECO:0000313" key="8">
    <source>
        <dbReference type="Proteomes" id="UP000753961"/>
    </source>
</evidence>
<feature type="transmembrane region" description="Helical" evidence="6">
    <location>
        <begin position="128"/>
        <end position="148"/>
    </location>
</feature>
<evidence type="ECO:0000256" key="5">
    <source>
        <dbReference type="ARBA" id="ARBA00023136"/>
    </source>
</evidence>
<dbReference type="InterPro" id="IPR038330">
    <property type="entry name" value="TspO/MBR-related_sf"/>
</dbReference>
<evidence type="ECO:0000256" key="4">
    <source>
        <dbReference type="ARBA" id="ARBA00022989"/>
    </source>
</evidence>
<dbReference type="PANTHER" id="PTHR10057:SF0">
    <property type="entry name" value="TRANSLOCATOR PROTEIN"/>
    <property type="match status" value="1"/>
</dbReference>
<reference evidence="7" key="1">
    <citation type="submission" date="2021-06" db="EMBL/GenBank/DDBJ databases">
        <title>44 bacteria genomes isolated from Dapeng, Shenzhen.</title>
        <authorList>
            <person name="Zheng W."/>
            <person name="Yu S."/>
            <person name="Huang Y."/>
        </authorList>
    </citation>
    <scope>NUCLEOTIDE SEQUENCE</scope>
    <source>
        <strain evidence="7">DP5N28-2</strain>
    </source>
</reference>
<dbReference type="RefSeq" id="WP_222580129.1">
    <property type="nucleotide sequence ID" value="NZ_JAHVHU010000009.1"/>
</dbReference>
<comment type="caution">
    <text evidence="7">The sequence shown here is derived from an EMBL/GenBank/DDBJ whole genome shotgun (WGS) entry which is preliminary data.</text>
</comment>
<dbReference type="CDD" id="cd15904">
    <property type="entry name" value="TSPO_MBR"/>
    <property type="match status" value="1"/>
</dbReference>
<dbReference type="InterPro" id="IPR004307">
    <property type="entry name" value="TspO_MBR"/>
</dbReference>
<evidence type="ECO:0000256" key="6">
    <source>
        <dbReference type="SAM" id="Phobius"/>
    </source>
</evidence>
<evidence type="ECO:0000313" key="7">
    <source>
        <dbReference type="EMBL" id="MBY5958594.1"/>
    </source>
</evidence>
<evidence type="ECO:0000256" key="2">
    <source>
        <dbReference type="ARBA" id="ARBA00007524"/>
    </source>
</evidence>
<dbReference type="GO" id="GO:0016020">
    <property type="term" value="C:membrane"/>
    <property type="evidence" value="ECO:0007669"/>
    <property type="project" value="UniProtKB-SubCell"/>
</dbReference>
<keyword evidence="3 6" id="KW-0812">Transmembrane</keyword>
<organism evidence="7 8">
    <name type="scientific">Membranihabitans marinus</name>
    <dbReference type="NCBI Taxonomy" id="1227546"/>
    <lineage>
        <taxon>Bacteria</taxon>
        <taxon>Pseudomonadati</taxon>
        <taxon>Bacteroidota</taxon>
        <taxon>Saprospiria</taxon>
        <taxon>Saprospirales</taxon>
        <taxon>Saprospiraceae</taxon>
        <taxon>Membranihabitans</taxon>
    </lineage>
</organism>
<proteinExistence type="inferred from homology"/>
<keyword evidence="8" id="KW-1185">Reference proteome</keyword>
<dbReference type="EMBL" id="JAHVHU010000009">
    <property type="protein sequence ID" value="MBY5958594.1"/>
    <property type="molecule type" value="Genomic_DNA"/>
</dbReference>